<dbReference type="InterPro" id="IPR013833">
    <property type="entry name" value="Cyt_c_oxidase_su3_a-hlx"/>
</dbReference>
<evidence type="ECO:0000256" key="5">
    <source>
        <dbReference type="ARBA" id="ARBA00023136"/>
    </source>
</evidence>
<dbReference type="GO" id="GO:0019646">
    <property type="term" value="P:aerobic electron transport chain"/>
    <property type="evidence" value="ECO:0007669"/>
    <property type="project" value="InterPro"/>
</dbReference>
<feature type="transmembrane region" description="Helical" evidence="7">
    <location>
        <begin position="85"/>
        <end position="104"/>
    </location>
</feature>
<dbReference type="SUPFAM" id="SSF81452">
    <property type="entry name" value="Cytochrome c oxidase subunit III-like"/>
    <property type="match status" value="1"/>
</dbReference>
<dbReference type="Proteomes" id="UP000199073">
    <property type="component" value="Unassembled WGS sequence"/>
</dbReference>
<feature type="domain" description="Heme-copper oxidase subunit III family profile" evidence="8">
    <location>
        <begin position="1"/>
        <end position="198"/>
    </location>
</feature>
<name>A0A1H0UB17_9BACT</name>
<evidence type="ECO:0000259" key="8">
    <source>
        <dbReference type="PROSITE" id="PS50253"/>
    </source>
</evidence>
<comment type="subcellular location">
    <subcellularLocation>
        <location evidence="6">Cell membrane</location>
        <topology evidence="6">Multi-pass membrane protein</topology>
    </subcellularLocation>
    <subcellularLocation>
        <location evidence="1">Membrane</location>
        <topology evidence="1">Multi-pass membrane protein</topology>
    </subcellularLocation>
</comment>
<feature type="transmembrane region" description="Helical" evidence="7">
    <location>
        <begin position="144"/>
        <end position="166"/>
    </location>
</feature>
<feature type="transmembrane region" description="Helical" evidence="7">
    <location>
        <begin position="178"/>
        <end position="197"/>
    </location>
</feature>
<evidence type="ECO:0000256" key="4">
    <source>
        <dbReference type="ARBA" id="ARBA00022989"/>
    </source>
</evidence>
<gene>
    <name evidence="9" type="ORF">SAMN05660330_03453</name>
</gene>
<dbReference type="GO" id="GO:0005886">
    <property type="term" value="C:plasma membrane"/>
    <property type="evidence" value="ECO:0007669"/>
    <property type="project" value="UniProtKB-SubCell"/>
</dbReference>
<comment type="similarity">
    <text evidence="2 6">Belongs to the cytochrome c oxidase subunit 3 family.</text>
</comment>
<feature type="transmembrane region" description="Helical" evidence="7">
    <location>
        <begin position="53"/>
        <end position="73"/>
    </location>
</feature>
<evidence type="ECO:0000313" key="10">
    <source>
        <dbReference type="Proteomes" id="UP000199073"/>
    </source>
</evidence>
<dbReference type="InterPro" id="IPR000298">
    <property type="entry name" value="Cyt_c_oxidase-like_su3"/>
</dbReference>
<organism evidence="9 10">
    <name type="scientific">Desulforhopalus singaporensis</name>
    <dbReference type="NCBI Taxonomy" id="91360"/>
    <lineage>
        <taxon>Bacteria</taxon>
        <taxon>Pseudomonadati</taxon>
        <taxon>Thermodesulfobacteriota</taxon>
        <taxon>Desulfobulbia</taxon>
        <taxon>Desulfobulbales</taxon>
        <taxon>Desulfocapsaceae</taxon>
        <taxon>Desulforhopalus</taxon>
    </lineage>
</organism>
<evidence type="ECO:0000256" key="3">
    <source>
        <dbReference type="ARBA" id="ARBA00022692"/>
    </source>
</evidence>
<evidence type="ECO:0000256" key="6">
    <source>
        <dbReference type="RuleBase" id="RU003376"/>
    </source>
</evidence>
<dbReference type="Gene3D" id="1.20.120.80">
    <property type="entry name" value="Cytochrome c oxidase, subunit III, four-helix bundle"/>
    <property type="match status" value="1"/>
</dbReference>
<evidence type="ECO:0000313" key="9">
    <source>
        <dbReference type="EMBL" id="SDP63026.1"/>
    </source>
</evidence>
<protein>
    <submittedName>
        <fullName evidence="9">Cytochrome c oxidase subunit 3</fullName>
    </submittedName>
</protein>
<accession>A0A1H0UB17</accession>
<evidence type="ECO:0000256" key="7">
    <source>
        <dbReference type="SAM" id="Phobius"/>
    </source>
</evidence>
<dbReference type="CDD" id="cd02862">
    <property type="entry name" value="NorE_like"/>
    <property type="match status" value="1"/>
</dbReference>
<dbReference type="PANTHER" id="PTHR11403:SF6">
    <property type="entry name" value="NITRIC OXIDE REDUCTASE SUBUNIT E"/>
    <property type="match status" value="1"/>
</dbReference>
<dbReference type="STRING" id="91360.SAMN05660330_03453"/>
<dbReference type="GO" id="GO:0004129">
    <property type="term" value="F:cytochrome-c oxidase activity"/>
    <property type="evidence" value="ECO:0007669"/>
    <property type="project" value="InterPro"/>
</dbReference>
<evidence type="ECO:0000256" key="2">
    <source>
        <dbReference type="ARBA" id="ARBA00010581"/>
    </source>
</evidence>
<dbReference type="InterPro" id="IPR035973">
    <property type="entry name" value="Cyt_c_oxidase_su3-like_sf"/>
</dbReference>
<keyword evidence="3 6" id="KW-0812">Transmembrane</keyword>
<dbReference type="PROSITE" id="PS50253">
    <property type="entry name" value="COX3"/>
    <property type="match status" value="1"/>
</dbReference>
<feature type="transmembrane region" description="Helical" evidence="7">
    <location>
        <begin position="12"/>
        <end position="33"/>
    </location>
</feature>
<keyword evidence="4 7" id="KW-1133">Transmembrane helix</keyword>
<dbReference type="InterPro" id="IPR024791">
    <property type="entry name" value="Cyt_c/ubiquinol_Oxase_su3"/>
</dbReference>
<dbReference type="EMBL" id="FNJI01000030">
    <property type="protein sequence ID" value="SDP63026.1"/>
    <property type="molecule type" value="Genomic_DNA"/>
</dbReference>
<evidence type="ECO:0000256" key="1">
    <source>
        <dbReference type="ARBA" id="ARBA00004141"/>
    </source>
</evidence>
<keyword evidence="10" id="KW-1185">Reference proteome</keyword>
<dbReference type="PANTHER" id="PTHR11403">
    <property type="entry name" value="CYTOCHROME C OXIDASE SUBUNIT III"/>
    <property type="match status" value="1"/>
</dbReference>
<dbReference type="AlphaFoldDB" id="A0A1H0UB17"/>
<reference evidence="9 10" key="1">
    <citation type="submission" date="2016-10" db="EMBL/GenBank/DDBJ databases">
        <authorList>
            <person name="de Groot N.N."/>
        </authorList>
    </citation>
    <scope>NUCLEOTIDE SEQUENCE [LARGE SCALE GENOMIC DNA]</scope>
    <source>
        <strain evidence="9 10">DSM 12130</strain>
    </source>
</reference>
<dbReference type="OrthoDB" id="9810850at2"/>
<sequence length="198" mass="22415">MNREIDTTGIKIGMWIFLYSEIILFGGLFVLYAVYLHRYPQFFSEGGKELDRIIGTLNTVILLVSSFTVASSVTAVQRGEKKKCAALLLFSILCGFGFLVNKYFEWGAKIDHGIYPNSERLVNGEPGENIFFGLYYLITGLHGLHVIVGIVLLCLSLVLLLTGRVTAQRFTMLDNSGLYWHLVDLIWIFVFPLFYLVL</sequence>
<proteinExistence type="inferred from homology"/>
<keyword evidence="5 7" id="KW-0472">Membrane</keyword>
<dbReference type="Pfam" id="PF00510">
    <property type="entry name" value="COX3"/>
    <property type="match status" value="1"/>
</dbReference>